<name>A0AAE1ASW2_9GAST</name>
<comment type="caution">
    <text evidence="1">The sequence shown here is derived from an EMBL/GenBank/DDBJ whole genome shotgun (WGS) entry which is preliminary data.</text>
</comment>
<sequence length="66" mass="7526">KRTSYFLSDVDRMGVKSGAVLNSSTDPELRQYCESNYEAQYFDIDMLKLGESANNKFSFWFAPGSI</sequence>
<evidence type="ECO:0000313" key="2">
    <source>
        <dbReference type="Proteomes" id="UP001283361"/>
    </source>
</evidence>
<protein>
    <submittedName>
        <fullName evidence="1">Uncharacterized protein</fullName>
    </submittedName>
</protein>
<gene>
    <name evidence="1" type="ORF">RRG08_043147</name>
</gene>
<reference evidence="1" key="1">
    <citation type="journal article" date="2023" name="G3 (Bethesda)">
        <title>A reference genome for the long-term kleptoplast-retaining sea slug Elysia crispata morphotype clarki.</title>
        <authorList>
            <person name="Eastman K.E."/>
            <person name="Pendleton A.L."/>
            <person name="Shaikh M.A."/>
            <person name="Suttiyut T."/>
            <person name="Ogas R."/>
            <person name="Tomko P."/>
            <person name="Gavelis G."/>
            <person name="Widhalm J.R."/>
            <person name="Wisecaver J.H."/>
        </authorList>
    </citation>
    <scope>NUCLEOTIDE SEQUENCE</scope>
    <source>
        <strain evidence="1">ECLA1</strain>
    </source>
</reference>
<organism evidence="1 2">
    <name type="scientific">Elysia crispata</name>
    <name type="common">lettuce slug</name>
    <dbReference type="NCBI Taxonomy" id="231223"/>
    <lineage>
        <taxon>Eukaryota</taxon>
        <taxon>Metazoa</taxon>
        <taxon>Spiralia</taxon>
        <taxon>Lophotrochozoa</taxon>
        <taxon>Mollusca</taxon>
        <taxon>Gastropoda</taxon>
        <taxon>Heterobranchia</taxon>
        <taxon>Euthyneura</taxon>
        <taxon>Panpulmonata</taxon>
        <taxon>Sacoglossa</taxon>
        <taxon>Placobranchoidea</taxon>
        <taxon>Plakobranchidae</taxon>
        <taxon>Elysia</taxon>
    </lineage>
</organism>
<keyword evidence="2" id="KW-1185">Reference proteome</keyword>
<dbReference type="AlphaFoldDB" id="A0AAE1ASW2"/>
<evidence type="ECO:0000313" key="1">
    <source>
        <dbReference type="EMBL" id="KAK3793445.1"/>
    </source>
</evidence>
<dbReference type="EMBL" id="JAWDGP010001244">
    <property type="protein sequence ID" value="KAK3793445.1"/>
    <property type="molecule type" value="Genomic_DNA"/>
</dbReference>
<proteinExistence type="predicted"/>
<dbReference type="Proteomes" id="UP001283361">
    <property type="component" value="Unassembled WGS sequence"/>
</dbReference>
<accession>A0AAE1ASW2</accession>
<feature type="non-terminal residue" evidence="1">
    <location>
        <position position="1"/>
    </location>
</feature>